<protein>
    <submittedName>
        <fullName evidence="1">Uncharacterized protein</fullName>
    </submittedName>
</protein>
<name>A0A383WGZ2_TETOB</name>
<organism evidence="1 2">
    <name type="scientific">Tetradesmus obliquus</name>
    <name type="common">Green alga</name>
    <name type="synonym">Acutodesmus obliquus</name>
    <dbReference type="NCBI Taxonomy" id="3088"/>
    <lineage>
        <taxon>Eukaryota</taxon>
        <taxon>Viridiplantae</taxon>
        <taxon>Chlorophyta</taxon>
        <taxon>core chlorophytes</taxon>
        <taxon>Chlorophyceae</taxon>
        <taxon>CS clade</taxon>
        <taxon>Sphaeropleales</taxon>
        <taxon>Scenedesmaceae</taxon>
        <taxon>Tetradesmus</taxon>
    </lineage>
</organism>
<dbReference type="InterPro" id="IPR040079">
    <property type="entry name" value="Glutathione_S-Trfase"/>
</dbReference>
<keyword evidence="2" id="KW-1185">Reference proteome</keyword>
<dbReference type="PANTHER" id="PTHR45288">
    <property type="entry name" value="THIOREDOXIN FAMILY PROTEIN"/>
    <property type="match status" value="1"/>
</dbReference>
<evidence type="ECO:0000313" key="1">
    <source>
        <dbReference type="EMBL" id="SZX76384.1"/>
    </source>
</evidence>
<dbReference type="Pfam" id="PF13417">
    <property type="entry name" value="GST_N_3"/>
    <property type="match status" value="2"/>
</dbReference>
<dbReference type="SFLD" id="SFLDS00019">
    <property type="entry name" value="Glutathione_Transferase_(cytos"/>
    <property type="match status" value="1"/>
</dbReference>
<accession>A0A383WGZ2</accession>
<dbReference type="SFLD" id="SFLDG01181">
    <property type="entry name" value="SUF2"/>
    <property type="match status" value="1"/>
</dbReference>
<dbReference type="PANTHER" id="PTHR45288:SF1">
    <property type="entry name" value="THIOREDOXIN FAMILY PROTEIN"/>
    <property type="match status" value="1"/>
</dbReference>
<dbReference type="STRING" id="3088.A0A383WGZ2"/>
<dbReference type="OrthoDB" id="422574at2759"/>
<dbReference type="PROSITE" id="PS50404">
    <property type="entry name" value="GST_NTER"/>
    <property type="match status" value="2"/>
</dbReference>
<reference evidence="1 2" key="1">
    <citation type="submission" date="2016-10" db="EMBL/GenBank/DDBJ databases">
        <authorList>
            <person name="Cai Z."/>
        </authorList>
    </citation>
    <scope>NUCLEOTIDE SEQUENCE [LARGE SCALE GENOMIC DNA]</scope>
</reference>
<dbReference type="InterPro" id="IPR004045">
    <property type="entry name" value="Glutathione_S-Trfase_N"/>
</dbReference>
<dbReference type="EMBL" id="FNXT01001257">
    <property type="protein sequence ID" value="SZX76384.1"/>
    <property type="molecule type" value="Genomic_DNA"/>
</dbReference>
<dbReference type="AlphaFoldDB" id="A0A383WGZ2"/>
<dbReference type="GO" id="GO:0009507">
    <property type="term" value="C:chloroplast"/>
    <property type="evidence" value="ECO:0007669"/>
    <property type="project" value="TreeGrafter"/>
</dbReference>
<dbReference type="PROSITE" id="PS51354">
    <property type="entry name" value="GLUTAREDOXIN_2"/>
    <property type="match status" value="1"/>
</dbReference>
<dbReference type="Proteomes" id="UP000256970">
    <property type="component" value="Unassembled WGS sequence"/>
</dbReference>
<evidence type="ECO:0000313" key="2">
    <source>
        <dbReference type="Proteomes" id="UP000256970"/>
    </source>
</evidence>
<dbReference type="SFLD" id="SFLDG01202">
    <property type="entry name" value="SUF2.2"/>
    <property type="match status" value="1"/>
</dbReference>
<dbReference type="SUPFAM" id="SSF52833">
    <property type="entry name" value="Thioredoxin-like"/>
    <property type="match status" value="2"/>
</dbReference>
<dbReference type="Gene3D" id="3.40.30.10">
    <property type="entry name" value="Glutaredoxin"/>
    <property type="match status" value="2"/>
</dbReference>
<gene>
    <name evidence="1" type="ORF">BQ4739_LOCUS16772</name>
</gene>
<dbReference type="InterPro" id="IPR036249">
    <property type="entry name" value="Thioredoxin-like_sf"/>
</dbReference>
<proteinExistence type="predicted"/>
<sequence>MASGSGSDGQAPAAVTQELRNAGPEPKRFTVADGQLTTIASAAFAALARFGTGGFAVGYKSEFVDAGAEAGKYSVMTAGGRAVRETSKVGTFKRPVKPIELYEFQGCPFCRKVREAISILDLDVTVYPTPRDGKVWRPKAVELGGKAQFPYLVDNNTGKQMYESDDIINYLFNEYGDGQVPLALRLGAATTITCGLALAPRVGKGSKAKPSKQPAEPLVMWGYELSPFVVVVKETLSELELPYKQVTCSRGSPKRQQLLEKRGHFQVPYLEDPNTGVYLFESAAINKYLEDTYALKA</sequence>